<reference evidence="2" key="1">
    <citation type="journal article" date="2020" name="Stud. Mycol.">
        <title>101 Dothideomycetes genomes: a test case for predicting lifestyles and emergence of pathogens.</title>
        <authorList>
            <person name="Haridas S."/>
            <person name="Albert R."/>
            <person name="Binder M."/>
            <person name="Bloem J."/>
            <person name="Labutti K."/>
            <person name="Salamov A."/>
            <person name="Andreopoulos B."/>
            <person name="Baker S."/>
            <person name="Barry K."/>
            <person name="Bills G."/>
            <person name="Bluhm B."/>
            <person name="Cannon C."/>
            <person name="Castanera R."/>
            <person name="Culley D."/>
            <person name="Daum C."/>
            <person name="Ezra D."/>
            <person name="Gonzalez J."/>
            <person name="Henrissat B."/>
            <person name="Kuo A."/>
            <person name="Liang C."/>
            <person name="Lipzen A."/>
            <person name="Lutzoni F."/>
            <person name="Magnuson J."/>
            <person name="Mondo S."/>
            <person name="Nolan M."/>
            <person name="Ohm R."/>
            <person name="Pangilinan J."/>
            <person name="Park H.-J."/>
            <person name="Ramirez L."/>
            <person name="Alfaro M."/>
            <person name="Sun H."/>
            <person name="Tritt A."/>
            <person name="Yoshinaga Y."/>
            <person name="Zwiers L.-H."/>
            <person name="Turgeon B."/>
            <person name="Goodwin S."/>
            <person name="Spatafora J."/>
            <person name="Crous P."/>
            <person name="Grigoriev I."/>
        </authorList>
    </citation>
    <scope>NUCLEOTIDE SEQUENCE</scope>
    <source>
        <strain evidence="2">CBS 123094</strain>
    </source>
</reference>
<feature type="domain" description="N-acetyltransferase" evidence="1">
    <location>
        <begin position="22"/>
        <end position="160"/>
    </location>
</feature>
<dbReference type="PANTHER" id="PTHR43233:SF1">
    <property type="entry name" value="FAMILY N-ACETYLTRANSFERASE, PUTATIVE (AFU_ORTHOLOGUE AFUA_6G03350)-RELATED"/>
    <property type="match status" value="1"/>
</dbReference>
<gene>
    <name evidence="2" type="ORF">P154DRAFT_517017</name>
</gene>
<accession>A0A6A5X313</accession>
<dbReference type="PANTHER" id="PTHR43233">
    <property type="entry name" value="FAMILY N-ACETYLTRANSFERASE, PUTATIVE (AFU_ORTHOLOGUE AFUA_6G03350)-RELATED"/>
    <property type="match status" value="1"/>
</dbReference>
<dbReference type="GO" id="GO:0016747">
    <property type="term" value="F:acyltransferase activity, transferring groups other than amino-acyl groups"/>
    <property type="evidence" value="ECO:0007669"/>
    <property type="project" value="InterPro"/>
</dbReference>
<dbReference type="EMBL" id="ML977557">
    <property type="protein sequence ID" value="KAF2007246.1"/>
    <property type="molecule type" value="Genomic_DNA"/>
</dbReference>
<dbReference type="SUPFAM" id="SSF55729">
    <property type="entry name" value="Acyl-CoA N-acyltransferases (Nat)"/>
    <property type="match status" value="1"/>
</dbReference>
<dbReference type="UniPathway" id="UPA00113">
    <property type="reaction ID" value="UER00529"/>
</dbReference>
<dbReference type="CDD" id="cd04301">
    <property type="entry name" value="NAT_SF"/>
    <property type="match status" value="1"/>
</dbReference>
<dbReference type="Pfam" id="PF13508">
    <property type="entry name" value="Acetyltransf_7"/>
    <property type="match status" value="1"/>
</dbReference>
<evidence type="ECO:0000313" key="3">
    <source>
        <dbReference type="Proteomes" id="UP000799779"/>
    </source>
</evidence>
<dbReference type="InterPro" id="IPR016181">
    <property type="entry name" value="Acyl_CoA_acyltransferase"/>
</dbReference>
<organism evidence="2 3">
    <name type="scientific">Amniculicola lignicola CBS 123094</name>
    <dbReference type="NCBI Taxonomy" id="1392246"/>
    <lineage>
        <taxon>Eukaryota</taxon>
        <taxon>Fungi</taxon>
        <taxon>Dikarya</taxon>
        <taxon>Ascomycota</taxon>
        <taxon>Pezizomycotina</taxon>
        <taxon>Dothideomycetes</taxon>
        <taxon>Pleosporomycetidae</taxon>
        <taxon>Pleosporales</taxon>
        <taxon>Amniculicolaceae</taxon>
        <taxon>Amniculicola</taxon>
    </lineage>
</organism>
<protein>
    <submittedName>
        <fullName evidence="2">Acetyltransferase, GNAT family</fullName>
    </submittedName>
</protein>
<keyword evidence="3" id="KW-1185">Reference proteome</keyword>
<dbReference type="Proteomes" id="UP000799779">
    <property type="component" value="Unassembled WGS sequence"/>
</dbReference>
<dbReference type="InterPro" id="IPR000182">
    <property type="entry name" value="GNAT_dom"/>
</dbReference>
<name>A0A6A5X313_9PLEO</name>
<dbReference type="GO" id="GO:0006048">
    <property type="term" value="P:UDP-N-acetylglucosamine biosynthetic process"/>
    <property type="evidence" value="ECO:0007669"/>
    <property type="project" value="UniProtKB-UniPathway"/>
</dbReference>
<dbReference type="InterPro" id="IPR053144">
    <property type="entry name" value="Acetyltransferase_Butenolide"/>
</dbReference>
<dbReference type="AlphaFoldDB" id="A0A6A5X313"/>
<keyword evidence="2" id="KW-0808">Transferase</keyword>
<sequence>MDNSAYVILSGLPKPQNYYDLRKIAGMTPAPIEAIPKALSNSFCSLLAYERSQMIDSTTPSPNQDAVAMGRLIGDGALFLQLCDIAVHPEHQGKGLGKRITKQLMEYVDEHAKDAYVSLVASQMGQGLYAQYGFEDLVPHYGMFRCPRIQNDQEYRRKKEEKVATLLKSREEIL</sequence>
<dbReference type="PROSITE" id="PS51186">
    <property type="entry name" value="GNAT"/>
    <property type="match status" value="1"/>
</dbReference>
<dbReference type="OrthoDB" id="2744543at2759"/>
<dbReference type="Gene3D" id="3.40.630.30">
    <property type="match status" value="1"/>
</dbReference>
<proteinExistence type="predicted"/>
<evidence type="ECO:0000313" key="2">
    <source>
        <dbReference type="EMBL" id="KAF2007246.1"/>
    </source>
</evidence>
<evidence type="ECO:0000259" key="1">
    <source>
        <dbReference type="PROSITE" id="PS51186"/>
    </source>
</evidence>